<dbReference type="HOGENOM" id="CLU_008455_11_6_1"/>
<feature type="transmembrane region" description="Helical" evidence="6">
    <location>
        <begin position="175"/>
        <end position="194"/>
    </location>
</feature>
<evidence type="ECO:0000256" key="5">
    <source>
        <dbReference type="SAM" id="MobiDB-lite"/>
    </source>
</evidence>
<evidence type="ECO:0000256" key="1">
    <source>
        <dbReference type="ARBA" id="ARBA00004141"/>
    </source>
</evidence>
<feature type="transmembrane region" description="Helical" evidence="6">
    <location>
        <begin position="339"/>
        <end position="365"/>
    </location>
</feature>
<reference evidence="8 9" key="1">
    <citation type="submission" date="2015-01" db="EMBL/GenBank/DDBJ databases">
        <title>The Genome Sequence of Capronia semiimmersa CBS27337.</title>
        <authorList>
            <consortium name="The Broad Institute Genomics Platform"/>
            <person name="Cuomo C."/>
            <person name="de Hoog S."/>
            <person name="Gorbushina A."/>
            <person name="Stielow B."/>
            <person name="Teixiera M."/>
            <person name="Abouelleil A."/>
            <person name="Chapman S.B."/>
            <person name="Priest M."/>
            <person name="Young S.K."/>
            <person name="Wortman J."/>
            <person name="Nusbaum C."/>
            <person name="Birren B."/>
        </authorList>
    </citation>
    <scope>NUCLEOTIDE SEQUENCE [LARGE SCALE GENOMIC DNA]</scope>
    <source>
        <strain evidence="8 9">CBS 27337</strain>
    </source>
</reference>
<feature type="transmembrane region" description="Helical" evidence="6">
    <location>
        <begin position="417"/>
        <end position="437"/>
    </location>
</feature>
<dbReference type="Proteomes" id="UP000054266">
    <property type="component" value="Unassembled WGS sequence"/>
</dbReference>
<feature type="transmembrane region" description="Helical" evidence="6">
    <location>
        <begin position="231"/>
        <end position="255"/>
    </location>
</feature>
<feature type="compositionally biased region" description="Polar residues" evidence="5">
    <location>
        <begin position="33"/>
        <end position="42"/>
    </location>
</feature>
<evidence type="ECO:0000259" key="7">
    <source>
        <dbReference type="PROSITE" id="PS50850"/>
    </source>
</evidence>
<dbReference type="CDD" id="cd17323">
    <property type="entry name" value="MFS_Tpo1_MDR_like"/>
    <property type="match status" value="1"/>
</dbReference>
<comment type="subcellular location">
    <subcellularLocation>
        <location evidence="1">Membrane</location>
        <topology evidence="1">Multi-pass membrane protein</topology>
    </subcellularLocation>
</comment>
<dbReference type="STRING" id="5601.A0A0D2CZV4"/>
<evidence type="ECO:0000256" key="2">
    <source>
        <dbReference type="ARBA" id="ARBA00022692"/>
    </source>
</evidence>
<feature type="domain" description="Major facilitator superfamily (MFS) profile" evidence="7">
    <location>
        <begin position="109"/>
        <end position="535"/>
    </location>
</feature>
<feature type="transmembrane region" description="Helical" evidence="6">
    <location>
        <begin position="261"/>
        <end position="283"/>
    </location>
</feature>
<feature type="transmembrane region" description="Helical" evidence="6">
    <location>
        <begin position="104"/>
        <end position="124"/>
    </location>
</feature>
<keyword evidence="3 6" id="KW-1133">Transmembrane helix</keyword>
<evidence type="ECO:0000313" key="8">
    <source>
        <dbReference type="EMBL" id="KIW70791.1"/>
    </source>
</evidence>
<evidence type="ECO:0000256" key="6">
    <source>
        <dbReference type="SAM" id="Phobius"/>
    </source>
</evidence>
<feature type="region of interest" description="Disordered" evidence="5">
    <location>
        <begin position="1"/>
        <end position="46"/>
    </location>
</feature>
<dbReference type="GO" id="GO:0005886">
    <property type="term" value="C:plasma membrane"/>
    <property type="evidence" value="ECO:0007669"/>
    <property type="project" value="TreeGrafter"/>
</dbReference>
<keyword evidence="2 6" id="KW-0812">Transmembrane</keyword>
<proteinExistence type="predicted"/>
<evidence type="ECO:0000313" key="9">
    <source>
        <dbReference type="Proteomes" id="UP000054266"/>
    </source>
</evidence>
<dbReference type="PANTHER" id="PTHR23502">
    <property type="entry name" value="MAJOR FACILITATOR SUPERFAMILY"/>
    <property type="match status" value="1"/>
</dbReference>
<name>A0A0D2CZV4_9EURO</name>
<dbReference type="GO" id="GO:0022857">
    <property type="term" value="F:transmembrane transporter activity"/>
    <property type="evidence" value="ECO:0007669"/>
    <property type="project" value="InterPro"/>
</dbReference>
<feature type="transmembrane region" description="Helical" evidence="6">
    <location>
        <begin position="144"/>
        <end position="163"/>
    </location>
</feature>
<dbReference type="InterPro" id="IPR011701">
    <property type="entry name" value="MFS"/>
</dbReference>
<feature type="region of interest" description="Disordered" evidence="5">
    <location>
        <begin position="562"/>
        <end position="587"/>
    </location>
</feature>
<dbReference type="Gene3D" id="1.20.1250.20">
    <property type="entry name" value="MFS general substrate transporter like domains"/>
    <property type="match status" value="1"/>
</dbReference>
<dbReference type="SUPFAM" id="SSF103473">
    <property type="entry name" value="MFS general substrate transporter"/>
    <property type="match status" value="1"/>
</dbReference>
<dbReference type="InterPro" id="IPR020846">
    <property type="entry name" value="MFS_dom"/>
</dbReference>
<organism evidence="8 9">
    <name type="scientific">Phialophora macrospora</name>
    <dbReference type="NCBI Taxonomy" id="1851006"/>
    <lineage>
        <taxon>Eukaryota</taxon>
        <taxon>Fungi</taxon>
        <taxon>Dikarya</taxon>
        <taxon>Ascomycota</taxon>
        <taxon>Pezizomycotina</taxon>
        <taxon>Eurotiomycetes</taxon>
        <taxon>Chaetothyriomycetidae</taxon>
        <taxon>Chaetothyriales</taxon>
        <taxon>Herpotrichiellaceae</taxon>
        <taxon>Phialophora</taxon>
    </lineage>
</organism>
<evidence type="ECO:0000256" key="3">
    <source>
        <dbReference type="ARBA" id="ARBA00022989"/>
    </source>
</evidence>
<evidence type="ECO:0000256" key="4">
    <source>
        <dbReference type="ARBA" id="ARBA00023136"/>
    </source>
</evidence>
<keyword evidence="4 6" id="KW-0472">Membrane</keyword>
<dbReference type="EMBL" id="KN846957">
    <property type="protein sequence ID" value="KIW70791.1"/>
    <property type="molecule type" value="Genomic_DNA"/>
</dbReference>
<feature type="transmembrane region" description="Helical" evidence="6">
    <location>
        <begin position="511"/>
        <end position="531"/>
    </location>
</feature>
<dbReference type="FunFam" id="1.20.1250.20:FF:000011">
    <property type="entry name" value="MFS multidrug transporter, putative"/>
    <property type="match status" value="1"/>
</dbReference>
<sequence length="587" mass="64347">MQSTTQRSSHSLHPESSPVHLPAVDEKALEPPVTNTGTPSETSTDHRLADWSRYTLRKRPWRRRVTDFQQIMEAQYRGSGTLGDPFVVQWLDHDPEDPKSYSDLFKWLMTLLISLMTLCVSLASSAYTGAAGLIIPEFHCSREVFLLGLSLMVMGFALGPLLWAPLSEAISRRDILLIALGLYIIFTAVCAAAQSITALIILRLLCGTFGSAVFVIPAGQISDMFEAEQRGVAQAVFAAAPFLGPTLGPLVGGFLSPAAGWRWLFGFLALYAAVLTSLGFILVPETYAPVLLRQRAKLLSKVTGKVYMTNIDIERPLVLKEVVKRSLARPWALLFREPIVLLLTIYMSVIYGTLYLFFAAFPIVFQEGYGWNAGEEGLAFLGIMVGNLLAVGVIIMDNKRYIRISRAHGGFAPPESRLPPVIFGGVLAIVGLAWFAATADPSIHFIVPILSGVPFGVGFILIFMSCSNYLVDSYVIYSASVFAGNSILRSTFGAVFPLFATYMYNDLGVHWASAVPGFIALACFPFPILFYKYGKAIRRRCKYSAEAARFLDSLKSDLERQRSRASKADEAEGGVQEGNRVTVVGSS</sequence>
<feature type="transmembrane region" description="Helical" evidence="6">
    <location>
        <begin position="200"/>
        <end position="219"/>
    </location>
</feature>
<dbReference type="PANTHER" id="PTHR23502:SF184">
    <property type="entry name" value="MAJOR FACILITATOR SUPERFAMILY (MFS) PROFILE DOMAIN-CONTAINING PROTEIN"/>
    <property type="match status" value="1"/>
</dbReference>
<feature type="compositionally biased region" description="Polar residues" evidence="5">
    <location>
        <begin position="1"/>
        <end position="11"/>
    </location>
</feature>
<accession>A0A0D2CZV4</accession>
<dbReference type="InterPro" id="IPR036259">
    <property type="entry name" value="MFS_trans_sf"/>
</dbReference>
<dbReference type="AlphaFoldDB" id="A0A0D2CZV4"/>
<feature type="transmembrane region" description="Helical" evidence="6">
    <location>
        <begin position="443"/>
        <end position="463"/>
    </location>
</feature>
<dbReference type="PROSITE" id="PS50850">
    <property type="entry name" value="MFS"/>
    <property type="match status" value="1"/>
</dbReference>
<keyword evidence="9" id="KW-1185">Reference proteome</keyword>
<dbReference type="Pfam" id="PF07690">
    <property type="entry name" value="MFS_1"/>
    <property type="match status" value="1"/>
</dbReference>
<protein>
    <recommendedName>
        <fullName evidence="7">Major facilitator superfamily (MFS) profile domain-containing protein</fullName>
    </recommendedName>
</protein>
<feature type="transmembrane region" description="Helical" evidence="6">
    <location>
        <begin position="377"/>
        <end position="396"/>
    </location>
</feature>
<feature type="transmembrane region" description="Helical" evidence="6">
    <location>
        <begin position="475"/>
        <end position="499"/>
    </location>
</feature>
<gene>
    <name evidence="8" type="ORF">PV04_03031</name>
</gene>